<dbReference type="PATRIC" id="fig|83552.4.peg.2682"/>
<dbReference type="EMBL" id="JSAM01000127">
    <property type="protein sequence ID" value="KIA76231.1"/>
    <property type="molecule type" value="Genomic_DNA"/>
</dbReference>
<accession>A0A0C1BXI9</accession>
<evidence type="ECO:0000259" key="1">
    <source>
        <dbReference type="Pfam" id="PF09992"/>
    </source>
</evidence>
<dbReference type="Proteomes" id="UP000031307">
    <property type="component" value="Unassembled WGS sequence"/>
</dbReference>
<protein>
    <recommendedName>
        <fullName evidence="1">Phosphodiester glycosidase domain-containing protein</fullName>
    </recommendedName>
</protein>
<gene>
    <name evidence="2" type="ORF">DB43_AQ00370</name>
</gene>
<dbReference type="AlphaFoldDB" id="A0A0C1BXI9"/>
<evidence type="ECO:0000313" key="2">
    <source>
        <dbReference type="EMBL" id="KIA76231.1"/>
    </source>
</evidence>
<feature type="domain" description="Phosphodiester glycosidase" evidence="1">
    <location>
        <begin position="244"/>
        <end position="382"/>
    </location>
</feature>
<proteinExistence type="predicted"/>
<evidence type="ECO:0000313" key="3">
    <source>
        <dbReference type="Proteomes" id="UP000031307"/>
    </source>
</evidence>
<dbReference type="Pfam" id="PF09992">
    <property type="entry name" value="NAGPA"/>
    <property type="match status" value="1"/>
</dbReference>
<organism evidence="2 3">
    <name type="scientific">Parachlamydia acanthamoebae</name>
    <dbReference type="NCBI Taxonomy" id="83552"/>
    <lineage>
        <taxon>Bacteria</taxon>
        <taxon>Pseudomonadati</taxon>
        <taxon>Chlamydiota</taxon>
        <taxon>Chlamydiia</taxon>
        <taxon>Parachlamydiales</taxon>
        <taxon>Parachlamydiaceae</taxon>
        <taxon>Parachlamydia</taxon>
    </lineage>
</organism>
<reference evidence="2 3" key="1">
    <citation type="journal article" date="2014" name="Mol. Biol. Evol.">
        <title>Massive expansion of Ubiquitination-related gene families within the Chlamydiae.</title>
        <authorList>
            <person name="Domman D."/>
            <person name="Collingro A."/>
            <person name="Lagkouvardos I."/>
            <person name="Gehre L."/>
            <person name="Weinmaier T."/>
            <person name="Rattei T."/>
            <person name="Subtil A."/>
            <person name="Horn M."/>
        </authorList>
    </citation>
    <scope>NUCLEOTIDE SEQUENCE [LARGE SCALE GENOMIC DNA]</scope>
    <source>
        <strain evidence="2 3">OEW1</strain>
    </source>
</reference>
<dbReference type="InterPro" id="IPR018711">
    <property type="entry name" value="NAGPA"/>
</dbReference>
<comment type="caution">
    <text evidence="2">The sequence shown here is derived from an EMBL/GenBank/DDBJ whole genome shotgun (WGS) entry which is preliminary data.</text>
</comment>
<dbReference type="PANTHER" id="PTHR40446">
    <property type="entry name" value="N-ACETYLGLUCOSAMINE-1-PHOSPHODIESTER ALPHA-N-ACETYLGLUCOSAMINIDASE"/>
    <property type="match status" value="1"/>
</dbReference>
<sequence length="387" mass="42762">MAPSSMLMVGIESLFEKKEKMFNSIINRLFLISCLAIVRTAIAVELPEGISYSHIFLSDQTSVHVLEVNPHFFDIIPVKNKGDVEAVSSMAKRHKAIAAVNGGFFKMKGEFADLPMGILKIDNHWYGTPHKPRGAIGWSHADEKVLFDQILTQIYGYSGNAVIPIDGINRILKDQQVILCTPHIGKQFDYPNLGLQLLIKDQKVSKIEKKRASIPADGVSLMIGVLKTLSFPPIAEGDDFEWDIHVTPQSHPPYTKSEEWSDIVHIVGGTPILVRGGRLVTDFSAEQTGSHFLNVRLARTAVGILENGNWLFVVVDGFYKNIWNTKGITIPDLAELMQKLGCVEALNLCGGKCSTMVLKNVVVNDPPDGTRKGRKVSDALVIIPKNR</sequence>
<name>A0A0C1BXI9_9BACT</name>
<dbReference type="PANTHER" id="PTHR40446:SF2">
    <property type="entry name" value="N-ACETYLGLUCOSAMINE-1-PHOSPHODIESTER ALPHA-N-ACETYLGLUCOSAMINIDASE"/>
    <property type="match status" value="1"/>
</dbReference>